<keyword evidence="1" id="KW-0812">Transmembrane</keyword>
<dbReference type="Pfam" id="PF00990">
    <property type="entry name" value="GGDEF"/>
    <property type="match status" value="1"/>
</dbReference>
<protein>
    <recommendedName>
        <fullName evidence="6">Diguanylate cyclase</fullName>
    </recommendedName>
</protein>
<evidence type="ECO:0000256" key="1">
    <source>
        <dbReference type="SAM" id="Phobius"/>
    </source>
</evidence>
<dbReference type="InterPro" id="IPR043128">
    <property type="entry name" value="Rev_trsase/Diguanyl_cyclase"/>
</dbReference>
<organism evidence="4 5">
    <name type="scientific">Devosia insulae DS-56</name>
    <dbReference type="NCBI Taxonomy" id="1116389"/>
    <lineage>
        <taxon>Bacteria</taxon>
        <taxon>Pseudomonadati</taxon>
        <taxon>Pseudomonadota</taxon>
        <taxon>Alphaproteobacteria</taxon>
        <taxon>Hyphomicrobiales</taxon>
        <taxon>Devosiaceae</taxon>
        <taxon>Devosia</taxon>
    </lineage>
</organism>
<dbReference type="Pfam" id="PF00563">
    <property type="entry name" value="EAL"/>
    <property type="match status" value="1"/>
</dbReference>
<comment type="caution">
    <text evidence="4">The sequence shown here is derived from an EMBL/GenBank/DDBJ whole genome shotgun (WGS) entry which is preliminary data.</text>
</comment>
<dbReference type="NCBIfam" id="TIGR00254">
    <property type="entry name" value="GGDEF"/>
    <property type="match status" value="1"/>
</dbReference>
<dbReference type="InterPro" id="IPR001633">
    <property type="entry name" value="EAL_dom"/>
</dbReference>
<dbReference type="PANTHER" id="PTHR33121">
    <property type="entry name" value="CYCLIC DI-GMP PHOSPHODIESTERASE PDEF"/>
    <property type="match status" value="1"/>
</dbReference>
<evidence type="ECO:0000259" key="2">
    <source>
        <dbReference type="PROSITE" id="PS50883"/>
    </source>
</evidence>
<gene>
    <name evidence="4" type="ORF">VW23_004720</name>
</gene>
<evidence type="ECO:0000313" key="5">
    <source>
        <dbReference type="Proteomes" id="UP000095463"/>
    </source>
</evidence>
<reference evidence="4 5" key="1">
    <citation type="journal article" date="2015" name="Genome Announc.">
        <title>Genome Assemblies of Three Soil-Associated Devosia species: D. insulae, D. limi, and D. soli.</title>
        <authorList>
            <person name="Hassan Y.I."/>
            <person name="Lepp D."/>
            <person name="Zhou T."/>
        </authorList>
    </citation>
    <scope>NUCLEOTIDE SEQUENCE [LARGE SCALE GENOMIC DNA]</scope>
    <source>
        <strain evidence="4 5">DS-56</strain>
    </source>
</reference>
<feature type="transmembrane region" description="Helical" evidence="1">
    <location>
        <begin position="205"/>
        <end position="227"/>
    </location>
</feature>
<evidence type="ECO:0000259" key="3">
    <source>
        <dbReference type="PROSITE" id="PS50887"/>
    </source>
</evidence>
<feature type="transmembrane region" description="Helical" evidence="1">
    <location>
        <begin position="21"/>
        <end position="43"/>
    </location>
</feature>
<keyword evidence="1" id="KW-0472">Membrane</keyword>
<dbReference type="Proteomes" id="UP000095463">
    <property type="component" value="Unassembled WGS sequence"/>
</dbReference>
<dbReference type="GO" id="GO:0071111">
    <property type="term" value="F:cyclic-guanylate-specific phosphodiesterase activity"/>
    <property type="evidence" value="ECO:0007669"/>
    <property type="project" value="InterPro"/>
</dbReference>
<sequence>MQKRGGPLPSDKKSSLRLVAVAWPFIAIIVTQAILATFSLQMVTSLRSYVSGESMWSKGQHDAIYFLSRYIDTTDSSYLERHRQALSVPLGDHDARMALEANPPDHQMAAEGFLRGGNHPDDIPGLIWLFENFSWFSYMSAAIEDWRNAEVTLFQMEALADEMARAALVQPWQRREWAMRLDAINDQVTPLTHAFSNSLGQGTRFVQTSLLIANLAIAALFVALTLWRLNSFLRHRRSIEHELSWQATHDALTKLPNRASFEREVERALADGSATALLFADLDQFKVVNDSGGHAAGDQLLCALAERLPGLLGPGALLARLGGDEFGVLLHTGSVDEGLITAHQLRRAIGELPFVWNDQHFTVSASIGFVRLDRTVGSLATALRAADIACYMAKEKGRNRVHVYSPDDAEQAEMAGNIGWVQRLQRALDRDSFVLYAQDIVPLSRKAEDEHCEILVRLADHGDLIGPGRFIPAAERFGLMPQLDRWVVRHALRTIAGRIALDHLPHRRTYAINLSGPAVGDESFLPFLKAEFAATGVPPQLICFEITETSAVANLERAAAFITALRGIGCKFALDDFGAGMSSFHYLKRLPVDYLKIDGGFVKGMQRDSTDRAVVETINHLGHVTGIKTVAEFVETADVLAALEAIGVDYAQGYFMGIPKPFVAEVAVVERLSA</sequence>
<dbReference type="PROSITE" id="PS50887">
    <property type="entry name" value="GGDEF"/>
    <property type="match status" value="1"/>
</dbReference>
<dbReference type="SMART" id="SM00267">
    <property type="entry name" value="GGDEF"/>
    <property type="match status" value="1"/>
</dbReference>
<feature type="domain" description="GGDEF" evidence="3">
    <location>
        <begin position="273"/>
        <end position="406"/>
    </location>
</feature>
<dbReference type="CDD" id="cd01948">
    <property type="entry name" value="EAL"/>
    <property type="match status" value="1"/>
</dbReference>
<dbReference type="InterPro" id="IPR035919">
    <property type="entry name" value="EAL_sf"/>
</dbReference>
<dbReference type="PROSITE" id="PS50883">
    <property type="entry name" value="EAL"/>
    <property type="match status" value="1"/>
</dbReference>
<proteinExistence type="predicted"/>
<dbReference type="EMBL" id="LAJE02000376">
    <property type="protein sequence ID" value="OEO28461.1"/>
    <property type="molecule type" value="Genomic_DNA"/>
</dbReference>
<dbReference type="AlphaFoldDB" id="A0A1E5XIQ7"/>
<evidence type="ECO:0008006" key="6">
    <source>
        <dbReference type="Google" id="ProtNLM"/>
    </source>
</evidence>
<accession>A0A1E5XIQ7</accession>
<keyword evidence="5" id="KW-1185">Reference proteome</keyword>
<evidence type="ECO:0000313" key="4">
    <source>
        <dbReference type="EMBL" id="OEO28461.1"/>
    </source>
</evidence>
<dbReference type="InterPro" id="IPR050706">
    <property type="entry name" value="Cyclic-di-GMP_PDE-like"/>
</dbReference>
<dbReference type="PANTHER" id="PTHR33121:SF23">
    <property type="entry name" value="CYCLIC DI-GMP PHOSPHODIESTERASE PDEB"/>
    <property type="match status" value="1"/>
</dbReference>
<dbReference type="InterPro" id="IPR029787">
    <property type="entry name" value="Nucleotide_cyclase"/>
</dbReference>
<dbReference type="SMART" id="SM00052">
    <property type="entry name" value="EAL"/>
    <property type="match status" value="1"/>
</dbReference>
<keyword evidence="1" id="KW-1133">Transmembrane helix</keyword>
<dbReference type="SUPFAM" id="SSF141868">
    <property type="entry name" value="EAL domain-like"/>
    <property type="match status" value="1"/>
</dbReference>
<dbReference type="InterPro" id="IPR000160">
    <property type="entry name" value="GGDEF_dom"/>
</dbReference>
<dbReference type="Gene3D" id="3.20.20.450">
    <property type="entry name" value="EAL domain"/>
    <property type="match status" value="1"/>
</dbReference>
<dbReference type="Gene3D" id="3.30.70.270">
    <property type="match status" value="1"/>
</dbReference>
<dbReference type="SUPFAM" id="SSF55073">
    <property type="entry name" value="Nucleotide cyclase"/>
    <property type="match status" value="1"/>
</dbReference>
<name>A0A1E5XIQ7_9HYPH</name>
<dbReference type="OrthoDB" id="7185134at2"/>
<dbReference type="CDD" id="cd01949">
    <property type="entry name" value="GGDEF"/>
    <property type="match status" value="1"/>
</dbReference>
<dbReference type="RefSeq" id="WP_069912235.1">
    <property type="nucleotide sequence ID" value="NZ_LAJE02000376.1"/>
</dbReference>
<feature type="domain" description="EAL" evidence="2">
    <location>
        <begin position="417"/>
        <end position="673"/>
    </location>
</feature>